<dbReference type="PANTHER" id="PTHR13062">
    <property type="entry name" value="COLLAGENASE"/>
    <property type="match status" value="1"/>
</dbReference>
<dbReference type="InterPro" id="IPR013661">
    <property type="entry name" value="Peptidase_M9_N_dom"/>
</dbReference>
<keyword evidence="11" id="KW-0862">Zinc</keyword>
<dbReference type="FunFam" id="1.10.390.20:FF:000001">
    <property type="entry name" value="Microbial collagenase"/>
    <property type="match status" value="1"/>
</dbReference>
<keyword evidence="9" id="KW-0732">Signal</keyword>
<evidence type="ECO:0000256" key="9">
    <source>
        <dbReference type="ARBA" id="ARBA00022729"/>
    </source>
</evidence>
<keyword evidence="12" id="KW-0106">Calcium</keyword>
<dbReference type="GO" id="GO:0004222">
    <property type="term" value="F:metalloendopeptidase activity"/>
    <property type="evidence" value="ECO:0007669"/>
    <property type="project" value="UniProtKB-EC"/>
</dbReference>
<evidence type="ECO:0000256" key="4">
    <source>
        <dbReference type="ARBA" id="ARBA00004613"/>
    </source>
</evidence>
<evidence type="ECO:0000256" key="13">
    <source>
        <dbReference type="ARBA" id="ARBA00023026"/>
    </source>
</evidence>
<dbReference type="Pfam" id="PF08453">
    <property type="entry name" value="Peptidase_M9_N"/>
    <property type="match status" value="1"/>
</dbReference>
<dbReference type="FunFam" id="3.40.30.160:FF:000001">
    <property type="entry name" value="Microbial collagenase"/>
    <property type="match status" value="1"/>
</dbReference>
<evidence type="ECO:0000256" key="3">
    <source>
        <dbReference type="ARBA" id="ARBA00001947"/>
    </source>
</evidence>
<feature type="domain" description="Peptidase M9 collagenase N-terminal" evidence="19">
    <location>
        <begin position="97"/>
        <end position="278"/>
    </location>
</feature>
<dbReference type="RefSeq" id="WP_016112025.1">
    <property type="nucleotide sequence ID" value="NZ_KB976193.1"/>
</dbReference>
<comment type="catalytic activity">
    <reaction evidence="1">
        <text>Digestion of native collagen in the triple helical region at Xaa-|-Gly bonds. With synthetic peptides, a preference is shown for Gly at P3 and P1', Pro and Ala at P2 and P2', and hydroxyproline, Ala or Arg at P3'.</text>
        <dbReference type="EC" id="3.4.24.3"/>
    </reaction>
</comment>
<feature type="domain" description="Collagenase ColG-like catalytic helper subdomain" evidence="20">
    <location>
        <begin position="652"/>
        <end position="765"/>
    </location>
</feature>
<reference evidence="21 22" key="1">
    <citation type="submission" date="2012-12" db="EMBL/GenBank/DDBJ databases">
        <title>The Genome Sequence of Bacillus cereus VD133.</title>
        <authorList>
            <consortium name="The Broad Institute Genome Sequencing Platform"/>
            <consortium name="The Broad Institute Genome Sequencing Center for Infectious Disease"/>
            <person name="Feldgarden M."/>
            <person name="Van der Auwera G.A."/>
            <person name="Mahillon J."/>
            <person name="Duprez V."/>
            <person name="Timmery S."/>
            <person name="Mattelet C."/>
            <person name="Dierick K."/>
            <person name="Sun M."/>
            <person name="Yu Z."/>
            <person name="Zhu L."/>
            <person name="Hu X."/>
            <person name="Shank E.B."/>
            <person name="Swiecicka I."/>
            <person name="Hansen B.M."/>
            <person name="Andrup L."/>
            <person name="Walker B."/>
            <person name="Young S.K."/>
            <person name="Zeng Q."/>
            <person name="Gargeya S."/>
            <person name="Fitzgerald M."/>
            <person name="Haas B."/>
            <person name="Abouelleil A."/>
            <person name="Alvarado L."/>
            <person name="Arachchi H.M."/>
            <person name="Berlin A.M."/>
            <person name="Chapman S.B."/>
            <person name="Dewar J."/>
            <person name="Goldberg J."/>
            <person name="Griggs A."/>
            <person name="Gujja S."/>
            <person name="Hansen M."/>
            <person name="Howarth C."/>
            <person name="Imamovic A."/>
            <person name="Larimer J."/>
            <person name="McCowan C."/>
            <person name="Murphy C."/>
            <person name="Neiman D."/>
            <person name="Pearson M."/>
            <person name="Priest M."/>
            <person name="Roberts A."/>
            <person name="Saif S."/>
            <person name="Shea T."/>
            <person name="Sisk P."/>
            <person name="Sykes S."/>
            <person name="Wortman J."/>
            <person name="Nusbaum C."/>
            <person name="Birren B."/>
        </authorList>
    </citation>
    <scope>NUCLEOTIDE SEQUENCE [LARGE SCALE GENOMIC DNA]</scope>
    <source>
        <strain evidence="21 22">VD133</strain>
    </source>
</reference>
<keyword evidence="8" id="KW-0479">Metal-binding</keyword>
<evidence type="ECO:0000256" key="7">
    <source>
        <dbReference type="ARBA" id="ARBA00022670"/>
    </source>
</evidence>
<dbReference type="Gene3D" id="3.30.980.50">
    <property type="match status" value="1"/>
</dbReference>
<evidence type="ECO:0000313" key="22">
    <source>
        <dbReference type="Proteomes" id="UP000014018"/>
    </source>
</evidence>
<evidence type="ECO:0000256" key="1">
    <source>
        <dbReference type="ARBA" id="ARBA00000424"/>
    </source>
</evidence>
<evidence type="ECO:0000256" key="2">
    <source>
        <dbReference type="ARBA" id="ARBA00001913"/>
    </source>
</evidence>
<gene>
    <name evidence="21" type="ORF">IIU_06092</name>
</gene>
<comment type="caution">
    <text evidence="21">The sequence shown here is derived from an EMBL/GenBank/DDBJ whole genome shotgun (WGS) entry which is preliminary data.</text>
</comment>
<accession>A0A9W5PKV1</accession>
<evidence type="ECO:0000256" key="17">
    <source>
        <dbReference type="ARBA" id="ARBA00034362"/>
    </source>
</evidence>
<dbReference type="InterPro" id="IPR002169">
    <property type="entry name" value="Peptidase_M9A/M9B"/>
</dbReference>
<keyword evidence="10" id="KW-0378">Hydrolase</keyword>
<sequence>MVKKHLKLLRLTISFGIIAGTFGSIQFRTIAEEKKNSVILQPNPTYKQTSSNQFVYNFHSPNSQLLTANLTVSDSFENPFPKKKTNQQTLNENNQKYSMSQLNQLSYQQLVDLLVTIQWNDIKDLFEFNNNSLVFYQDQNRVQFIIDAIATQGKLYTNNDSKGLETLIEVLRSGFYLGFYHSELQYLNERSFHDRCLPALNIIAENPNFQLGTPEQDKVVSSYGRLIGNASSNVKTVQDATAILKQYNDHLGTYMEEYSKRDAVYALVHGIGYDLQTYLNTTHQQSNQTPWYGNIDGFVEETGTLALSEHITRDTGWLINNAIYYVGQIGVFHSTPSKGLQILTQVLELYPYLSEQYLTAAQQISDNYDGKDYNGNTIDYKKILEDGKNKYLPKTYTFDNGSMVVKAGDKVTEDKIKRLYWASKEVQAQFFRLVGNNQPLDKGNADNVLTMVIYNSPEDYQLNHLLYGYDTNNGGIYIEGIGTFFTYERTPQESVFSLEELFRHEFTHYLQGRYEVPGLFGQGDMYQDERLTWFEEGNAEFFAGSTRTNGVVPRKSIIDRLSIDPTQRYTVAQTLYARYGTWDFYNYSFALQSYMYNEHFDFFDKLDNLIRSNNVAEYDAYRETLSKDPTLNEQYQAYMQKLIDNKDQYSTPAVSNDYLLPHKRKALNEVSREIVNVAKLKDIKINELHSQFFNTFTIQGTYVAGKSKGKDNDWKKMNKILDTEIELLSSKSWGGYKTVTAYFINYRTNSNNQVEYDVVFQGIDTSIKK</sequence>
<dbReference type="Gene3D" id="3.40.30.160">
    <property type="entry name" value="Collagenase ColT, N-terminal domain"/>
    <property type="match status" value="1"/>
</dbReference>
<dbReference type="Pfam" id="PF18496">
    <property type="entry name" value="ColG_sub"/>
    <property type="match status" value="1"/>
</dbReference>
<organism evidence="21 22">
    <name type="scientific">Bacillus cereus VD133</name>
    <dbReference type="NCBI Taxonomy" id="1053233"/>
    <lineage>
        <taxon>Bacteria</taxon>
        <taxon>Bacillati</taxon>
        <taxon>Bacillota</taxon>
        <taxon>Bacilli</taxon>
        <taxon>Bacillales</taxon>
        <taxon>Bacillaceae</taxon>
        <taxon>Bacillus</taxon>
        <taxon>Bacillus cereus group</taxon>
    </lineage>
</organism>
<evidence type="ECO:0000256" key="16">
    <source>
        <dbReference type="ARBA" id="ARBA00034318"/>
    </source>
</evidence>
<dbReference type="Proteomes" id="UP000014018">
    <property type="component" value="Unassembled WGS sequence"/>
</dbReference>
<keyword evidence="13" id="KW-0843">Virulence</keyword>
<evidence type="ECO:0000256" key="10">
    <source>
        <dbReference type="ARBA" id="ARBA00022801"/>
    </source>
</evidence>
<protein>
    <recommendedName>
        <fullName evidence="5">microbial collagenase</fullName>
        <ecNumber evidence="5">3.4.24.3</ecNumber>
    </recommendedName>
    <alternativeName>
        <fullName evidence="17">Microbial collagenase</fullName>
    </alternativeName>
</protein>
<evidence type="ECO:0000256" key="15">
    <source>
        <dbReference type="ARBA" id="ARBA00023145"/>
    </source>
</evidence>
<evidence type="ECO:0000256" key="8">
    <source>
        <dbReference type="ARBA" id="ARBA00022723"/>
    </source>
</evidence>
<dbReference type="PRINTS" id="PR00931">
    <property type="entry name" value="MICOLLPTASE"/>
</dbReference>
<evidence type="ECO:0000259" key="19">
    <source>
        <dbReference type="Pfam" id="PF08453"/>
    </source>
</evidence>
<dbReference type="AlphaFoldDB" id="A0A9W5PKV1"/>
<comment type="similarity">
    <text evidence="16">Belongs to the peptidase M9B family. Collagenase subfamily.</text>
</comment>
<dbReference type="EC" id="3.4.24.3" evidence="5"/>
<comment type="subcellular location">
    <subcellularLocation>
        <location evidence="4">Secreted</location>
    </subcellularLocation>
</comment>
<name>A0A9W5PKV1_BACCE</name>
<dbReference type="GO" id="GO:0008270">
    <property type="term" value="F:zinc ion binding"/>
    <property type="evidence" value="ECO:0007669"/>
    <property type="project" value="InterPro"/>
</dbReference>
<keyword evidence="7" id="KW-0645">Protease</keyword>
<evidence type="ECO:0000256" key="12">
    <source>
        <dbReference type="ARBA" id="ARBA00022837"/>
    </source>
</evidence>
<comment type="cofactor">
    <cofactor evidence="2">
        <name>Ca(2+)</name>
        <dbReference type="ChEBI" id="CHEBI:29108"/>
    </cofactor>
</comment>
<dbReference type="GO" id="GO:0005576">
    <property type="term" value="C:extracellular region"/>
    <property type="evidence" value="ECO:0007669"/>
    <property type="project" value="UniProtKB-SubCell"/>
</dbReference>
<evidence type="ECO:0000256" key="5">
    <source>
        <dbReference type="ARBA" id="ARBA00012653"/>
    </source>
</evidence>
<dbReference type="EMBL" id="AHFB01000134">
    <property type="protein sequence ID" value="EOO25724.1"/>
    <property type="molecule type" value="Genomic_DNA"/>
</dbReference>
<evidence type="ECO:0000313" key="21">
    <source>
        <dbReference type="EMBL" id="EOO25724.1"/>
    </source>
</evidence>
<keyword evidence="6" id="KW-0964">Secreted</keyword>
<proteinExistence type="inferred from homology"/>
<dbReference type="Gene3D" id="1.10.390.20">
    <property type="match status" value="1"/>
</dbReference>
<dbReference type="Pfam" id="PF01752">
    <property type="entry name" value="Peptidase_M9"/>
    <property type="match status" value="1"/>
</dbReference>
<keyword evidence="14" id="KW-0482">Metalloprotease</keyword>
<dbReference type="InterPro" id="IPR041379">
    <property type="entry name" value="ColG_subdomain"/>
</dbReference>
<evidence type="ECO:0000256" key="14">
    <source>
        <dbReference type="ARBA" id="ARBA00023049"/>
    </source>
</evidence>
<keyword evidence="15" id="KW-0865">Zymogen</keyword>
<evidence type="ECO:0000259" key="20">
    <source>
        <dbReference type="Pfam" id="PF18496"/>
    </source>
</evidence>
<comment type="cofactor">
    <cofactor evidence="3">
        <name>Zn(2+)</name>
        <dbReference type="ChEBI" id="CHEBI:29105"/>
    </cofactor>
</comment>
<dbReference type="GO" id="GO:0006508">
    <property type="term" value="P:proteolysis"/>
    <property type="evidence" value="ECO:0007669"/>
    <property type="project" value="UniProtKB-KW"/>
</dbReference>
<evidence type="ECO:0000256" key="11">
    <source>
        <dbReference type="ARBA" id="ARBA00022833"/>
    </source>
</evidence>
<evidence type="ECO:0000256" key="6">
    <source>
        <dbReference type="ARBA" id="ARBA00022525"/>
    </source>
</evidence>
<dbReference type="PANTHER" id="PTHR13062:SF9">
    <property type="entry name" value="MICROBIAL COLLAGENASE"/>
    <property type="match status" value="1"/>
</dbReference>
<feature type="active site" evidence="18">
    <location>
        <position position="505"/>
    </location>
</feature>
<evidence type="ECO:0000256" key="18">
    <source>
        <dbReference type="PIRSR" id="PIRSR602169-1"/>
    </source>
</evidence>